<accession>A0AAD8T8W7</accession>
<dbReference type="Proteomes" id="UP001231189">
    <property type="component" value="Unassembled WGS sequence"/>
</dbReference>
<feature type="coiled-coil region" evidence="1">
    <location>
        <begin position="67"/>
        <end position="129"/>
    </location>
</feature>
<evidence type="ECO:0000313" key="3">
    <source>
        <dbReference type="Proteomes" id="UP001231189"/>
    </source>
</evidence>
<proteinExistence type="predicted"/>
<gene>
    <name evidence="2" type="ORF">QYE76_039198</name>
</gene>
<dbReference type="AlphaFoldDB" id="A0AAD8T8W7"/>
<name>A0AAD8T8W7_LOLMU</name>
<comment type="caution">
    <text evidence="2">The sequence shown here is derived from an EMBL/GenBank/DDBJ whole genome shotgun (WGS) entry which is preliminary data.</text>
</comment>
<reference evidence="2" key="1">
    <citation type="submission" date="2023-07" db="EMBL/GenBank/DDBJ databases">
        <title>A chromosome-level genome assembly of Lolium multiflorum.</title>
        <authorList>
            <person name="Chen Y."/>
            <person name="Copetti D."/>
            <person name="Kolliker R."/>
            <person name="Studer B."/>
        </authorList>
    </citation>
    <scope>NUCLEOTIDE SEQUENCE</scope>
    <source>
        <strain evidence="2">02402/16</strain>
        <tissue evidence="2">Leaf</tissue>
    </source>
</reference>
<keyword evidence="3" id="KW-1185">Reference proteome</keyword>
<keyword evidence="1" id="KW-0175">Coiled coil</keyword>
<organism evidence="2 3">
    <name type="scientific">Lolium multiflorum</name>
    <name type="common">Italian ryegrass</name>
    <name type="synonym">Lolium perenne subsp. multiflorum</name>
    <dbReference type="NCBI Taxonomy" id="4521"/>
    <lineage>
        <taxon>Eukaryota</taxon>
        <taxon>Viridiplantae</taxon>
        <taxon>Streptophyta</taxon>
        <taxon>Embryophyta</taxon>
        <taxon>Tracheophyta</taxon>
        <taxon>Spermatophyta</taxon>
        <taxon>Magnoliopsida</taxon>
        <taxon>Liliopsida</taxon>
        <taxon>Poales</taxon>
        <taxon>Poaceae</taxon>
        <taxon>BOP clade</taxon>
        <taxon>Pooideae</taxon>
        <taxon>Poodae</taxon>
        <taxon>Poeae</taxon>
        <taxon>Poeae Chloroplast Group 2 (Poeae type)</taxon>
        <taxon>Loliodinae</taxon>
        <taxon>Loliinae</taxon>
        <taxon>Lolium</taxon>
    </lineage>
</organism>
<sequence length="178" mass="18850">MPVVVAGGGGQRLSLRLSPVRGDDLGLLPRYEDARGSSLGFDGGARFGSVRSEAATAPSKPKPSGQIEIVLEKMEDVQKSLNEIMEKLATVTLEIKATSAEVHDFRKQMEDYGADLDGVKRQVADASRKVAPPLPPLELPARNKGALTNHSAPLLRIPLDGPSNLNRAFFTSGPGGAP</sequence>
<evidence type="ECO:0000313" key="2">
    <source>
        <dbReference type="EMBL" id="KAK1678350.1"/>
    </source>
</evidence>
<dbReference type="EMBL" id="JAUUTY010000002">
    <property type="protein sequence ID" value="KAK1678350.1"/>
    <property type="molecule type" value="Genomic_DNA"/>
</dbReference>
<protein>
    <submittedName>
        <fullName evidence="2">Uncharacterized protein</fullName>
    </submittedName>
</protein>
<evidence type="ECO:0000256" key="1">
    <source>
        <dbReference type="SAM" id="Coils"/>
    </source>
</evidence>